<dbReference type="AlphaFoldDB" id="A0A2T3YS98"/>
<dbReference type="Proteomes" id="UP000240493">
    <property type="component" value="Unassembled WGS sequence"/>
</dbReference>
<evidence type="ECO:0000313" key="2">
    <source>
        <dbReference type="EMBL" id="PTB35394.1"/>
    </source>
</evidence>
<dbReference type="OrthoDB" id="10265508at2759"/>
<feature type="region of interest" description="Disordered" evidence="1">
    <location>
        <begin position="1"/>
        <end position="106"/>
    </location>
</feature>
<gene>
    <name evidence="2" type="ORF">M441DRAFT_32052</name>
</gene>
<accession>A0A2T3YS98</accession>
<organism evidence="2 3">
    <name type="scientific">Trichoderma asperellum (strain ATCC 204424 / CBS 433.97 / NBRC 101777)</name>
    <dbReference type="NCBI Taxonomy" id="1042311"/>
    <lineage>
        <taxon>Eukaryota</taxon>
        <taxon>Fungi</taxon>
        <taxon>Dikarya</taxon>
        <taxon>Ascomycota</taxon>
        <taxon>Pezizomycotina</taxon>
        <taxon>Sordariomycetes</taxon>
        <taxon>Hypocreomycetidae</taxon>
        <taxon>Hypocreales</taxon>
        <taxon>Hypocreaceae</taxon>
        <taxon>Trichoderma</taxon>
    </lineage>
</organism>
<evidence type="ECO:0000313" key="3">
    <source>
        <dbReference type="Proteomes" id="UP000240493"/>
    </source>
</evidence>
<protein>
    <submittedName>
        <fullName evidence="2">Uncharacterized protein</fullName>
    </submittedName>
</protein>
<keyword evidence="3" id="KW-1185">Reference proteome</keyword>
<dbReference type="EMBL" id="KZ679276">
    <property type="protein sequence ID" value="PTB35394.1"/>
    <property type="molecule type" value="Genomic_DNA"/>
</dbReference>
<evidence type="ECO:0000256" key="1">
    <source>
        <dbReference type="SAM" id="MobiDB-lite"/>
    </source>
</evidence>
<sequence length="150" mass="16392">MVHQGVSVETAAGLESRRGSEPAERLRWYHDNEKATKSPQDMVRESASFQADGGAGWAETNGHATKGRMAGSDLRQRRGKGWRSGGGATESDGGKERPEIQSASRARVSSRVFRVAAIGASLSFLQRWSFLQKGHTPLRAAKPFWALGRR</sequence>
<proteinExistence type="predicted"/>
<feature type="compositionally biased region" description="Basic and acidic residues" evidence="1">
    <location>
        <begin position="15"/>
        <end position="36"/>
    </location>
</feature>
<name>A0A2T3YS98_TRIA4</name>
<reference evidence="2 3" key="1">
    <citation type="submission" date="2016-07" db="EMBL/GenBank/DDBJ databases">
        <title>Multiple horizontal gene transfer events from other fungi enriched the ability of initially mycotrophic Trichoderma (Ascomycota) to feed on dead plant biomass.</title>
        <authorList>
            <consortium name="DOE Joint Genome Institute"/>
            <person name="Aerts A."/>
            <person name="Atanasova L."/>
            <person name="Chenthamara K."/>
            <person name="Zhang J."/>
            <person name="Grujic M."/>
            <person name="Henrissat B."/>
            <person name="Kuo A."/>
            <person name="Salamov A."/>
            <person name="Lipzen A."/>
            <person name="Labutti K."/>
            <person name="Barry K."/>
            <person name="Miao Y."/>
            <person name="Rahimi M.J."/>
            <person name="Shen Q."/>
            <person name="Grigoriev I.V."/>
            <person name="Kubicek C.P."/>
            <person name="Druzhinina I.S."/>
        </authorList>
    </citation>
    <scope>NUCLEOTIDE SEQUENCE [LARGE SCALE GENOMIC DNA]</scope>
    <source>
        <strain evidence="2 3">CBS 433.97</strain>
    </source>
</reference>